<keyword evidence="2" id="KW-1185">Reference proteome</keyword>
<name>A0AA39LMU2_9BILA</name>
<evidence type="ECO:0000313" key="2">
    <source>
        <dbReference type="Proteomes" id="UP001175271"/>
    </source>
</evidence>
<accession>A0AA39LMU2</accession>
<dbReference type="Proteomes" id="UP001175271">
    <property type="component" value="Unassembled WGS sequence"/>
</dbReference>
<evidence type="ECO:0000313" key="1">
    <source>
        <dbReference type="EMBL" id="KAK0403023.1"/>
    </source>
</evidence>
<proteinExistence type="predicted"/>
<comment type="caution">
    <text evidence="1">The sequence shown here is derived from an EMBL/GenBank/DDBJ whole genome shotgun (WGS) entry which is preliminary data.</text>
</comment>
<reference evidence="1" key="1">
    <citation type="submission" date="2023-06" db="EMBL/GenBank/DDBJ databases">
        <title>Genomic analysis of the entomopathogenic nematode Steinernema hermaphroditum.</title>
        <authorList>
            <person name="Schwarz E.M."/>
            <person name="Heppert J.K."/>
            <person name="Baniya A."/>
            <person name="Schwartz H.T."/>
            <person name="Tan C.-H."/>
            <person name="Antoshechkin I."/>
            <person name="Sternberg P.W."/>
            <person name="Goodrich-Blair H."/>
            <person name="Dillman A.R."/>
        </authorList>
    </citation>
    <scope>NUCLEOTIDE SEQUENCE</scope>
    <source>
        <strain evidence="1">PS9179</strain>
        <tissue evidence="1">Whole animal</tissue>
    </source>
</reference>
<protein>
    <submittedName>
        <fullName evidence="1">Uncharacterized protein</fullName>
    </submittedName>
</protein>
<organism evidence="1 2">
    <name type="scientific">Steinernema hermaphroditum</name>
    <dbReference type="NCBI Taxonomy" id="289476"/>
    <lineage>
        <taxon>Eukaryota</taxon>
        <taxon>Metazoa</taxon>
        <taxon>Ecdysozoa</taxon>
        <taxon>Nematoda</taxon>
        <taxon>Chromadorea</taxon>
        <taxon>Rhabditida</taxon>
        <taxon>Tylenchina</taxon>
        <taxon>Panagrolaimomorpha</taxon>
        <taxon>Strongyloidoidea</taxon>
        <taxon>Steinernematidae</taxon>
        <taxon>Steinernema</taxon>
    </lineage>
</organism>
<dbReference type="EMBL" id="JAUCMV010000004">
    <property type="protein sequence ID" value="KAK0403023.1"/>
    <property type="molecule type" value="Genomic_DNA"/>
</dbReference>
<dbReference type="AlphaFoldDB" id="A0AA39LMU2"/>
<gene>
    <name evidence="1" type="ORF">QR680_016674</name>
</gene>
<sequence length="70" mass="7716">MHSPSSSTIESSALSNFRISRSQILHMDPSLQPTASSVFHRIGGIGVVLCMPSNTKFAFPFSPRHRWESA</sequence>